<dbReference type="AlphaFoldDB" id="A0ABD1SH17"/>
<evidence type="ECO:0000313" key="6">
    <source>
        <dbReference type="Proteomes" id="UP001604336"/>
    </source>
</evidence>
<evidence type="ECO:0000256" key="3">
    <source>
        <dbReference type="ARBA" id="ARBA00023136"/>
    </source>
</evidence>
<accession>A0ABD1SH17</accession>
<organism evidence="5 6">
    <name type="scientific">Abeliophyllum distichum</name>
    <dbReference type="NCBI Taxonomy" id="126358"/>
    <lineage>
        <taxon>Eukaryota</taxon>
        <taxon>Viridiplantae</taxon>
        <taxon>Streptophyta</taxon>
        <taxon>Embryophyta</taxon>
        <taxon>Tracheophyta</taxon>
        <taxon>Spermatophyta</taxon>
        <taxon>Magnoliopsida</taxon>
        <taxon>eudicotyledons</taxon>
        <taxon>Gunneridae</taxon>
        <taxon>Pentapetalae</taxon>
        <taxon>asterids</taxon>
        <taxon>lamiids</taxon>
        <taxon>Lamiales</taxon>
        <taxon>Oleaceae</taxon>
        <taxon>Forsythieae</taxon>
        <taxon>Abeliophyllum</taxon>
    </lineage>
</organism>
<reference evidence="6" key="1">
    <citation type="submission" date="2024-07" db="EMBL/GenBank/DDBJ databases">
        <title>Two chromosome-level genome assemblies of Korean endemic species Abeliophyllum distichum and Forsythia ovata (Oleaceae).</title>
        <authorList>
            <person name="Jang H."/>
        </authorList>
    </citation>
    <scope>NUCLEOTIDE SEQUENCE [LARGE SCALE GENOMIC DNA]</scope>
</reference>
<dbReference type="Proteomes" id="UP001604336">
    <property type="component" value="Unassembled WGS sequence"/>
</dbReference>
<dbReference type="PANTHER" id="PTHR31218">
    <property type="entry name" value="WAT1-RELATED PROTEIN"/>
    <property type="match status" value="1"/>
</dbReference>
<sequence>MYKRSVKYNLQSSLIQRFELPQVHVFMVYSYAISSLVLFPLSFIFHRKTTLPPFSVGLLSRFFVLGLLGFLTQYLGYNGIDYSNPTLDYAMSNLTPATTFVLGTLPSSSGLFFFL</sequence>
<dbReference type="EMBL" id="JBFOLK010000007">
    <property type="protein sequence ID" value="KAL2500022.1"/>
    <property type="molecule type" value="Genomic_DNA"/>
</dbReference>
<feature type="transmembrane region" description="Helical" evidence="4">
    <location>
        <begin position="26"/>
        <end position="46"/>
    </location>
</feature>
<proteinExistence type="predicted"/>
<evidence type="ECO:0000313" key="5">
    <source>
        <dbReference type="EMBL" id="KAL2500022.1"/>
    </source>
</evidence>
<name>A0ABD1SH17_9LAMI</name>
<evidence type="ECO:0000256" key="4">
    <source>
        <dbReference type="SAM" id="Phobius"/>
    </source>
</evidence>
<keyword evidence="3 4" id="KW-0472">Membrane</keyword>
<keyword evidence="6" id="KW-1185">Reference proteome</keyword>
<keyword evidence="1 4" id="KW-0812">Transmembrane</keyword>
<feature type="transmembrane region" description="Helical" evidence="4">
    <location>
        <begin position="58"/>
        <end position="77"/>
    </location>
</feature>
<feature type="transmembrane region" description="Helical" evidence="4">
    <location>
        <begin position="97"/>
        <end position="114"/>
    </location>
</feature>
<gene>
    <name evidence="5" type="ORF">Adt_25572</name>
</gene>
<evidence type="ECO:0000256" key="2">
    <source>
        <dbReference type="ARBA" id="ARBA00022989"/>
    </source>
</evidence>
<protein>
    <submittedName>
        <fullName evidence="5">WAT1-related protein</fullName>
    </submittedName>
</protein>
<comment type="caution">
    <text evidence="5">The sequence shown here is derived from an EMBL/GenBank/DDBJ whole genome shotgun (WGS) entry which is preliminary data.</text>
</comment>
<keyword evidence="2 4" id="KW-1133">Transmembrane helix</keyword>
<evidence type="ECO:0000256" key="1">
    <source>
        <dbReference type="ARBA" id="ARBA00022692"/>
    </source>
</evidence>
<dbReference type="InterPro" id="IPR030184">
    <property type="entry name" value="WAT1-related"/>
</dbReference>